<gene>
    <name evidence="2" type="primary">yehD</name>
    <name evidence="2" type="ORF">AB7Z85_12230</name>
</gene>
<accession>A0ABV4A6Z4</accession>
<feature type="chain" id="PRO_5047379889" evidence="1">
    <location>
        <begin position="23"/>
        <end position="181"/>
    </location>
</feature>
<dbReference type="Gene3D" id="2.60.40.1090">
    <property type="entry name" value="Fimbrial-type adhesion domain"/>
    <property type="match status" value="1"/>
</dbReference>
<dbReference type="EMBL" id="JBFZPZ010000008">
    <property type="protein sequence ID" value="MEX9253265.1"/>
    <property type="molecule type" value="Genomic_DNA"/>
</dbReference>
<name>A0ABV4A6Z4_9ENTR</name>
<reference evidence="2 3" key="1">
    <citation type="submission" date="2024-03" db="EMBL/GenBank/DDBJ databases">
        <title>Role of Flies in the Dissemination of Carbapenem-Resistant Enterobacteriaceae (CRE): An Epidemiological and Genomic Study in China.</title>
        <authorList>
            <person name="Chen K."/>
            <person name="Zhang R."/>
            <person name="Chen S."/>
        </authorList>
    </citation>
    <scope>NUCLEOTIDE SEQUENCE [LARGE SCALE GENOMIC DNA]</scope>
    <source>
        <strain evidence="3">fly-313</strain>
    </source>
</reference>
<dbReference type="InterPro" id="IPR036937">
    <property type="entry name" value="Adhesion_dom_fimbrial_sf"/>
</dbReference>
<dbReference type="PANTHER" id="PTHR33420:SF32">
    <property type="entry name" value="FIMBRIAL-LIKE PROTEIN"/>
    <property type="match status" value="1"/>
</dbReference>
<sequence length="181" mass="19149">MKRSIVTAAVLSALFVSAGAFAADSEGAAEGELIITGKVVGTTCKFIDGNKAIIDMNEIGKDVLNRLSPGQAYTAYKNDTITPLKVKCDNNEAPTITFSTSQFDSVNKKVTRNTASQNGVGFVVLYDGNEIDPETGLKLTGNDKGEYTLNFSAQYARLAPLNTDVEQGPVASSLTLTVVTD</sequence>
<dbReference type="PANTHER" id="PTHR33420">
    <property type="entry name" value="FIMBRIAL SUBUNIT ELFA-RELATED"/>
    <property type="match status" value="1"/>
</dbReference>
<dbReference type="InterPro" id="IPR050263">
    <property type="entry name" value="Bact_Fimbrial_Adh_Pro"/>
</dbReference>
<dbReference type="RefSeq" id="WP_369497956.1">
    <property type="nucleotide sequence ID" value="NZ_JBFZPZ010000008.1"/>
</dbReference>
<evidence type="ECO:0000313" key="3">
    <source>
        <dbReference type="Proteomes" id="UP001561463"/>
    </source>
</evidence>
<dbReference type="InterPro" id="IPR008966">
    <property type="entry name" value="Adhesion_dom_sf"/>
</dbReference>
<evidence type="ECO:0000256" key="1">
    <source>
        <dbReference type="SAM" id="SignalP"/>
    </source>
</evidence>
<proteinExistence type="predicted"/>
<comment type="caution">
    <text evidence="2">The sequence shown here is derived from an EMBL/GenBank/DDBJ whole genome shotgun (WGS) entry which is preliminary data.</text>
</comment>
<keyword evidence="3" id="KW-1185">Reference proteome</keyword>
<dbReference type="SUPFAM" id="SSF49401">
    <property type="entry name" value="Bacterial adhesins"/>
    <property type="match status" value="1"/>
</dbReference>
<protein>
    <submittedName>
        <fullName evidence="2">Fimbrial protein YehD</fullName>
    </submittedName>
</protein>
<keyword evidence="1" id="KW-0732">Signal</keyword>
<organism evidence="2 3">
    <name type="scientific">Pseudenterobacter timonensis</name>
    <dbReference type="NCBI Taxonomy" id="1755099"/>
    <lineage>
        <taxon>Bacteria</taxon>
        <taxon>Pseudomonadati</taxon>
        <taxon>Pseudomonadota</taxon>
        <taxon>Gammaproteobacteria</taxon>
        <taxon>Enterobacterales</taxon>
        <taxon>Enterobacteriaceae</taxon>
        <taxon>Pseudenterobacter</taxon>
    </lineage>
</organism>
<feature type="signal peptide" evidence="1">
    <location>
        <begin position="1"/>
        <end position="22"/>
    </location>
</feature>
<evidence type="ECO:0000313" key="2">
    <source>
        <dbReference type="EMBL" id="MEX9253265.1"/>
    </source>
</evidence>
<dbReference type="NCBIfam" id="NF011766">
    <property type="entry name" value="PRK15220.1"/>
    <property type="match status" value="1"/>
</dbReference>
<dbReference type="Proteomes" id="UP001561463">
    <property type="component" value="Unassembled WGS sequence"/>
</dbReference>